<keyword evidence="5 7" id="KW-1133">Transmembrane helix</keyword>
<proteinExistence type="inferred from homology"/>
<keyword evidence="4 7" id="KW-0812">Transmembrane</keyword>
<evidence type="ECO:0000256" key="2">
    <source>
        <dbReference type="ARBA" id="ARBA00007430"/>
    </source>
</evidence>
<evidence type="ECO:0000256" key="7">
    <source>
        <dbReference type="SAM" id="Phobius"/>
    </source>
</evidence>
<accession>A0ABQ1JGT3</accession>
<evidence type="ECO:0000256" key="1">
    <source>
        <dbReference type="ARBA" id="ARBA00004651"/>
    </source>
</evidence>
<dbReference type="EMBL" id="BMKF01000002">
    <property type="protein sequence ID" value="GGB67999.1"/>
    <property type="molecule type" value="Genomic_DNA"/>
</dbReference>
<dbReference type="Pfam" id="PF13440">
    <property type="entry name" value="Polysacc_synt_3"/>
    <property type="match status" value="1"/>
</dbReference>
<evidence type="ECO:0008006" key="10">
    <source>
        <dbReference type="Google" id="ProtNLM"/>
    </source>
</evidence>
<feature type="transmembrane region" description="Helical" evidence="7">
    <location>
        <begin position="382"/>
        <end position="401"/>
    </location>
</feature>
<evidence type="ECO:0000256" key="5">
    <source>
        <dbReference type="ARBA" id="ARBA00022989"/>
    </source>
</evidence>
<feature type="transmembrane region" description="Helical" evidence="7">
    <location>
        <begin position="85"/>
        <end position="107"/>
    </location>
</feature>
<feature type="transmembrane region" description="Helical" evidence="7">
    <location>
        <begin position="114"/>
        <end position="136"/>
    </location>
</feature>
<feature type="transmembrane region" description="Helical" evidence="7">
    <location>
        <begin position="219"/>
        <end position="241"/>
    </location>
</feature>
<feature type="transmembrane region" description="Helical" evidence="7">
    <location>
        <begin position="12"/>
        <end position="37"/>
    </location>
</feature>
<feature type="transmembrane region" description="Helical" evidence="7">
    <location>
        <begin position="447"/>
        <end position="468"/>
    </location>
</feature>
<feature type="transmembrane region" description="Helical" evidence="7">
    <location>
        <begin position="148"/>
        <end position="170"/>
    </location>
</feature>
<protein>
    <recommendedName>
        <fullName evidence="10">Polysaccharide biosynthesis protein</fullName>
    </recommendedName>
</protein>
<dbReference type="RefSeq" id="WP_084393059.1">
    <property type="nucleotide sequence ID" value="NZ_BMKF01000002.1"/>
</dbReference>
<feature type="transmembrane region" description="Helical" evidence="7">
    <location>
        <begin position="44"/>
        <end position="65"/>
    </location>
</feature>
<keyword evidence="9" id="KW-1185">Reference proteome</keyword>
<name>A0ABQ1JGT3_9PROT</name>
<comment type="subcellular location">
    <subcellularLocation>
        <location evidence="1">Cell membrane</location>
        <topology evidence="1">Multi-pass membrane protein</topology>
    </subcellularLocation>
</comment>
<gene>
    <name evidence="8" type="ORF">GCM10011503_15860</name>
</gene>
<comment type="caution">
    <text evidence="8">The sequence shown here is derived from an EMBL/GenBank/DDBJ whole genome shotgun (WGS) entry which is preliminary data.</text>
</comment>
<evidence type="ECO:0000313" key="8">
    <source>
        <dbReference type="EMBL" id="GGB67999.1"/>
    </source>
</evidence>
<evidence type="ECO:0000256" key="4">
    <source>
        <dbReference type="ARBA" id="ARBA00022692"/>
    </source>
</evidence>
<reference evidence="9" key="1">
    <citation type="journal article" date="2019" name="Int. J. Syst. Evol. Microbiol.">
        <title>The Global Catalogue of Microorganisms (GCM) 10K type strain sequencing project: providing services to taxonomists for standard genome sequencing and annotation.</title>
        <authorList>
            <consortium name="The Broad Institute Genomics Platform"/>
            <consortium name="The Broad Institute Genome Sequencing Center for Infectious Disease"/>
            <person name="Wu L."/>
            <person name="Ma J."/>
        </authorList>
    </citation>
    <scope>NUCLEOTIDE SEQUENCE [LARGE SCALE GENOMIC DNA]</scope>
    <source>
        <strain evidence="9">CGMCC 1.15928</strain>
    </source>
</reference>
<evidence type="ECO:0000256" key="6">
    <source>
        <dbReference type="ARBA" id="ARBA00023136"/>
    </source>
</evidence>
<evidence type="ECO:0000313" key="9">
    <source>
        <dbReference type="Proteomes" id="UP000628854"/>
    </source>
</evidence>
<organism evidence="8 9">
    <name type="scientific">Henriciella pelagia</name>
    <dbReference type="NCBI Taxonomy" id="1977912"/>
    <lineage>
        <taxon>Bacteria</taxon>
        <taxon>Pseudomonadati</taxon>
        <taxon>Pseudomonadota</taxon>
        <taxon>Alphaproteobacteria</taxon>
        <taxon>Hyphomonadales</taxon>
        <taxon>Hyphomonadaceae</taxon>
        <taxon>Henriciella</taxon>
    </lineage>
</organism>
<keyword evidence="3" id="KW-1003">Cell membrane</keyword>
<comment type="similarity">
    <text evidence="2">Belongs to the polysaccharide synthase family.</text>
</comment>
<evidence type="ECO:0000256" key="3">
    <source>
        <dbReference type="ARBA" id="ARBA00022475"/>
    </source>
</evidence>
<keyword evidence="6 7" id="KW-0472">Membrane</keyword>
<feature type="transmembrane region" description="Helical" evidence="7">
    <location>
        <begin position="422"/>
        <end position="441"/>
    </location>
</feature>
<dbReference type="Proteomes" id="UP000628854">
    <property type="component" value="Unassembled WGS sequence"/>
</dbReference>
<dbReference type="InterPro" id="IPR050833">
    <property type="entry name" value="Poly_Biosynth_Transport"/>
</dbReference>
<feature type="transmembrane region" description="Helical" evidence="7">
    <location>
        <begin position="182"/>
        <end position="199"/>
    </location>
</feature>
<sequence length="492" mass="52929">MSDEMQDNSQRQVGVLAVVGVVVRAISQSMSLILLLLAGRFLTVELFGIFVLASILMNFAVMQMYSGIYNYVLKEPNFDTTQRTAFGLQIIFSIFFALAILLVAGVVKLAGWGGLLAALIAATALVPMLAMMASWQEAMLLRKGDVKYYYASLLTSEVCGFVLGVVMLVNGGGVWALIANRYCAAAVMAAMLTVKVRAIPLPALDREHARSIIDFSMGLYGAAAMSFVSAYGAAIILGGFLSATAVGLFRMGARTATAAFDLFAQTFRVLTWQAVGRMSREERLPPELWTRLVAVTVSIMILVLGALSILARPVTLFLLGEQWVDMVPVLQIMCWIKILHTVDLVCTAQLAAVGQSKFLFRARVMEIALMLVALLATVQFGTVAVTMALVPSTLLYVVLLLRKLAHMTELSFAHVARSILPGVLLSLLALVAVYAVSRAMAGQPVPLLIIATAIAGCAAYLALAFIALRQWTIASLQSVSVAILPAREKDPV</sequence>
<feature type="transmembrane region" description="Helical" evidence="7">
    <location>
        <begin position="288"/>
        <end position="311"/>
    </location>
</feature>
<dbReference type="PANTHER" id="PTHR30250:SF10">
    <property type="entry name" value="LIPOPOLYSACCHARIDE BIOSYNTHESIS PROTEIN WZXC"/>
    <property type="match status" value="1"/>
</dbReference>
<dbReference type="PANTHER" id="PTHR30250">
    <property type="entry name" value="PST FAMILY PREDICTED COLANIC ACID TRANSPORTER"/>
    <property type="match status" value="1"/>
</dbReference>